<feature type="domain" description="EAL" evidence="8">
    <location>
        <begin position="665"/>
        <end position="919"/>
    </location>
</feature>
<dbReference type="InterPro" id="IPR052155">
    <property type="entry name" value="Biofilm_reg_signaling"/>
</dbReference>
<dbReference type="CDD" id="cd01948">
    <property type="entry name" value="EAL"/>
    <property type="match status" value="1"/>
</dbReference>
<dbReference type="PROSITE" id="PS50887">
    <property type="entry name" value="GGDEF"/>
    <property type="match status" value="1"/>
</dbReference>
<dbReference type="InterPro" id="IPR029095">
    <property type="entry name" value="NarX-like_N"/>
</dbReference>
<comment type="subcellular location">
    <subcellularLocation>
        <location evidence="1">Membrane</location>
        <topology evidence="1">Multi-pass membrane protein</topology>
    </subcellularLocation>
</comment>
<gene>
    <name evidence="11" type="ORF">ASN18_0373</name>
</gene>
<dbReference type="CDD" id="cd06225">
    <property type="entry name" value="HAMP"/>
    <property type="match status" value="1"/>
</dbReference>
<keyword evidence="4 5" id="KW-0472">Membrane</keyword>
<dbReference type="PROSITE" id="PS50883">
    <property type="entry name" value="EAL"/>
    <property type="match status" value="1"/>
</dbReference>
<evidence type="ECO:0000259" key="7">
    <source>
        <dbReference type="PROSITE" id="PS50113"/>
    </source>
</evidence>
<dbReference type="Pfam" id="PF13426">
    <property type="entry name" value="PAS_9"/>
    <property type="match status" value="2"/>
</dbReference>
<dbReference type="RefSeq" id="WP_085050901.1">
    <property type="nucleotide sequence ID" value="NZ_LNQR01000018.1"/>
</dbReference>
<dbReference type="EMBL" id="LNQR01000018">
    <property type="protein sequence ID" value="KWT92938.1"/>
    <property type="molecule type" value="Genomic_DNA"/>
</dbReference>
<dbReference type="SMART" id="SM00091">
    <property type="entry name" value="PAS"/>
    <property type="match status" value="2"/>
</dbReference>
<dbReference type="Proteomes" id="UP000060487">
    <property type="component" value="Unassembled WGS sequence"/>
</dbReference>
<reference evidence="11 12" key="1">
    <citation type="submission" date="2015-11" db="EMBL/GenBank/DDBJ databases">
        <authorList>
            <person name="Lin W."/>
        </authorList>
    </citation>
    <scope>NUCLEOTIDE SEQUENCE [LARGE SCALE GENOMIC DNA]</scope>
    <source>
        <strain evidence="11 12">HCH-1</strain>
    </source>
</reference>
<dbReference type="InterPro" id="IPR000014">
    <property type="entry name" value="PAS"/>
</dbReference>
<dbReference type="NCBIfam" id="TIGR00229">
    <property type="entry name" value="sensory_box"/>
    <property type="match status" value="2"/>
</dbReference>
<feature type="domain" description="PAS" evidence="6">
    <location>
        <begin position="245"/>
        <end position="290"/>
    </location>
</feature>
<dbReference type="GO" id="GO:0071111">
    <property type="term" value="F:cyclic-guanylate-specific phosphodiesterase activity"/>
    <property type="evidence" value="ECO:0007669"/>
    <property type="project" value="UniProtKB-EC"/>
</dbReference>
<dbReference type="InterPro" id="IPR001610">
    <property type="entry name" value="PAC"/>
</dbReference>
<dbReference type="InterPro" id="IPR000160">
    <property type="entry name" value="GGDEF_dom"/>
</dbReference>
<feature type="domain" description="HAMP" evidence="9">
    <location>
        <begin position="191"/>
        <end position="244"/>
    </location>
</feature>
<dbReference type="InterPro" id="IPR035919">
    <property type="entry name" value="EAL_sf"/>
</dbReference>
<keyword evidence="11" id="KW-0378">Hydrolase</keyword>
<dbReference type="CDD" id="cd01949">
    <property type="entry name" value="GGDEF"/>
    <property type="match status" value="1"/>
</dbReference>
<evidence type="ECO:0000256" key="3">
    <source>
        <dbReference type="ARBA" id="ARBA00022989"/>
    </source>
</evidence>
<dbReference type="SMART" id="SM00086">
    <property type="entry name" value="PAC"/>
    <property type="match status" value="2"/>
</dbReference>
<comment type="caution">
    <text evidence="11">The sequence shown here is derived from an EMBL/GenBank/DDBJ whole genome shotgun (WGS) entry which is preliminary data.</text>
</comment>
<dbReference type="EC" id="3.1.4.52" evidence="11"/>
<dbReference type="Gene3D" id="3.20.20.450">
    <property type="entry name" value="EAL domain"/>
    <property type="match status" value="1"/>
</dbReference>
<feature type="domain" description="GGDEF" evidence="10">
    <location>
        <begin position="523"/>
        <end position="656"/>
    </location>
</feature>
<feature type="domain" description="PAC" evidence="7">
    <location>
        <begin position="437"/>
        <end position="491"/>
    </location>
</feature>
<dbReference type="InterPro" id="IPR003660">
    <property type="entry name" value="HAMP_dom"/>
</dbReference>
<dbReference type="SMART" id="SM00052">
    <property type="entry name" value="EAL"/>
    <property type="match status" value="1"/>
</dbReference>
<dbReference type="NCBIfam" id="TIGR00254">
    <property type="entry name" value="GGDEF"/>
    <property type="match status" value="1"/>
</dbReference>
<dbReference type="SUPFAM" id="SSF141868">
    <property type="entry name" value="EAL domain-like"/>
    <property type="match status" value="1"/>
</dbReference>
<dbReference type="SUPFAM" id="SSF55785">
    <property type="entry name" value="PYP-like sensor domain (PAS domain)"/>
    <property type="match status" value="2"/>
</dbReference>
<dbReference type="SUPFAM" id="SSF55073">
    <property type="entry name" value="Nucleotide cyclase"/>
    <property type="match status" value="1"/>
</dbReference>
<dbReference type="PROSITE" id="PS50112">
    <property type="entry name" value="PAS"/>
    <property type="match status" value="2"/>
</dbReference>
<dbReference type="Gene3D" id="3.30.450.20">
    <property type="entry name" value="PAS domain"/>
    <property type="match status" value="2"/>
</dbReference>
<feature type="transmembrane region" description="Helical" evidence="5">
    <location>
        <begin position="168"/>
        <end position="188"/>
    </location>
</feature>
<feature type="transmembrane region" description="Helical" evidence="5">
    <location>
        <begin position="12"/>
        <end position="30"/>
    </location>
</feature>
<dbReference type="Pfam" id="PF00563">
    <property type="entry name" value="EAL"/>
    <property type="match status" value="1"/>
</dbReference>
<feature type="domain" description="PAS" evidence="6">
    <location>
        <begin position="366"/>
        <end position="412"/>
    </location>
</feature>
<dbReference type="InterPro" id="IPR000700">
    <property type="entry name" value="PAS-assoc_C"/>
</dbReference>
<evidence type="ECO:0000256" key="5">
    <source>
        <dbReference type="SAM" id="Phobius"/>
    </source>
</evidence>
<dbReference type="PANTHER" id="PTHR44757:SF2">
    <property type="entry name" value="BIOFILM ARCHITECTURE MAINTENANCE PROTEIN MBAA"/>
    <property type="match status" value="1"/>
</dbReference>
<evidence type="ECO:0000259" key="9">
    <source>
        <dbReference type="PROSITE" id="PS50885"/>
    </source>
</evidence>
<protein>
    <submittedName>
        <fullName evidence="11">Two-component system response regulator</fullName>
        <ecNumber evidence="11">3.1.4.52</ecNumber>
    </submittedName>
</protein>
<dbReference type="InterPro" id="IPR043128">
    <property type="entry name" value="Rev_trsase/Diguanyl_cyclase"/>
</dbReference>
<proteinExistence type="predicted"/>
<dbReference type="InterPro" id="IPR035965">
    <property type="entry name" value="PAS-like_dom_sf"/>
</dbReference>
<accession>A0ABR5SNE7</accession>
<evidence type="ECO:0000259" key="8">
    <source>
        <dbReference type="PROSITE" id="PS50883"/>
    </source>
</evidence>
<keyword evidence="3 5" id="KW-1133">Transmembrane helix</keyword>
<dbReference type="PROSITE" id="PS50113">
    <property type="entry name" value="PAC"/>
    <property type="match status" value="1"/>
</dbReference>
<evidence type="ECO:0000259" key="6">
    <source>
        <dbReference type="PROSITE" id="PS50112"/>
    </source>
</evidence>
<evidence type="ECO:0000256" key="1">
    <source>
        <dbReference type="ARBA" id="ARBA00004141"/>
    </source>
</evidence>
<dbReference type="SUPFAM" id="SSF158472">
    <property type="entry name" value="HAMP domain-like"/>
    <property type="match status" value="1"/>
</dbReference>
<keyword evidence="12" id="KW-1185">Reference proteome</keyword>
<sequence>MRLSLSKKINILLFLITLTGVLELSTIYYYQLLQKDDSRVINLAGKQRMLSQMAAKYALSAAYGDFSDKENLAKTVTEYELNLHTLYKGGTISGAKYPPAPARMDAVFKENISMLETFKGSAMDIDMVDAQNSRLKSIYLEESTALLNISNRITNELESISGYKNEHLRVILLFMTAAGVLIFIFGGLKVYNLMRPLRTLAHAVSKVGAGDFSQEIALPESNDEIRDLASAFNDMAHNLQNTAVSKDYLNGVIDAMGDMLFVIDIYGKIKTVNHTVCSILMYNADELIGKRAANLFSDGNVIEEKLKEVRILDHLEKISRIELWLITKSGGKIAVQCSFSMMKGTENGDIVCVAADITVRKRFEDELRKLSIAVEQSLSSIIITDKYGSIEFVNQKFTECTGYTLSEVKGKNPSILKSGKHPPEFYKRLWDTITAGEEFRADVCNRKKDGTLYWEFLSIAPIKDTVGNITHFIAVKIDDTERKHAEERLKQLAHFDMLTGLPNRSLYEDRLRQTLLQAKRTDFNFAVMFLDLDKFKFVNDTLGHHMGDLLLKEVAARLRESVRESDTVARMGGDEFQILLAKITKPTDAANIAGKIVKAMNEPFILDGQQCNIGVSIGISIYPDNGDNMEQLTKNADMAMYQVKEHGKNSFKFYDASMDVAILEKINLEKALTSALKNNELLLHYQPQIDIKNGKLVGCEALIRWQHPEMGMISPVRFIPLAEEINLICPIGEWVVREACAQNKLWQQSGFPPQRVSVNLSAHQFKDATLAKKITTILEETGLDPKYLDIELTESGLMQNVELSIQIMNELRKLGVNISIDDFGTGYSSLIYLKRFPIDILKIDQNFIRNCTTDPSDAVITSTIISMAHSLNIKVIAEGVETIAQLELLRIFDCDEVQGYIFNKPIPPEEFSKLLEEEHIFKLLD</sequence>
<name>A0ABR5SNE7_9BACT</name>
<dbReference type="Gene3D" id="6.10.340.10">
    <property type="match status" value="1"/>
</dbReference>
<dbReference type="Pfam" id="PF00672">
    <property type="entry name" value="HAMP"/>
    <property type="match status" value="1"/>
</dbReference>
<dbReference type="Gene3D" id="3.30.70.270">
    <property type="match status" value="1"/>
</dbReference>
<evidence type="ECO:0000256" key="2">
    <source>
        <dbReference type="ARBA" id="ARBA00022692"/>
    </source>
</evidence>
<dbReference type="PANTHER" id="PTHR44757">
    <property type="entry name" value="DIGUANYLATE CYCLASE DGCP"/>
    <property type="match status" value="1"/>
</dbReference>
<dbReference type="Pfam" id="PF13675">
    <property type="entry name" value="PilJ"/>
    <property type="match status" value="1"/>
</dbReference>
<keyword evidence="2 5" id="KW-0812">Transmembrane</keyword>
<dbReference type="InterPro" id="IPR001633">
    <property type="entry name" value="EAL_dom"/>
</dbReference>
<dbReference type="CDD" id="cd00130">
    <property type="entry name" value="PAS"/>
    <property type="match status" value="2"/>
</dbReference>
<evidence type="ECO:0000256" key="4">
    <source>
        <dbReference type="ARBA" id="ARBA00023136"/>
    </source>
</evidence>
<evidence type="ECO:0000259" key="10">
    <source>
        <dbReference type="PROSITE" id="PS50887"/>
    </source>
</evidence>
<dbReference type="SMART" id="SM00304">
    <property type="entry name" value="HAMP"/>
    <property type="match status" value="1"/>
</dbReference>
<evidence type="ECO:0000313" key="11">
    <source>
        <dbReference type="EMBL" id="KWT92938.1"/>
    </source>
</evidence>
<organism evidence="11 12">
    <name type="scientific">Candidatus Magnetominusculus xianensis</name>
    <dbReference type="NCBI Taxonomy" id="1748249"/>
    <lineage>
        <taxon>Bacteria</taxon>
        <taxon>Pseudomonadati</taxon>
        <taxon>Nitrospirota</taxon>
        <taxon>Nitrospiria</taxon>
        <taxon>Nitrospirales</taxon>
        <taxon>Nitrospiraceae</taxon>
        <taxon>Candidatus Magnetominusculus</taxon>
    </lineage>
</organism>
<dbReference type="SMART" id="SM00267">
    <property type="entry name" value="GGDEF"/>
    <property type="match status" value="1"/>
</dbReference>
<dbReference type="PROSITE" id="PS50885">
    <property type="entry name" value="HAMP"/>
    <property type="match status" value="1"/>
</dbReference>
<evidence type="ECO:0000313" key="12">
    <source>
        <dbReference type="Proteomes" id="UP000060487"/>
    </source>
</evidence>
<dbReference type="InterPro" id="IPR029787">
    <property type="entry name" value="Nucleotide_cyclase"/>
</dbReference>
<dbReference type="Pfam" id="PF00990">
    <property type="entry name" value="GGDEF"/>
    <property type="match status" value="1"/>
</dbReference>